<accession>K8WHL0</accession>
<feature type="domain" description="PapC-like C-terminal" evidence="1">
    <location>
        <begin position="538"/>
        <end position="596"/>
    </location>
</feature>
<dbReference type="InterPro" id="IPR025949">
    <property type="entry name" value="PapC-like_C"/>
</dbReference>
<reference evidence="2 3" key="1">
    <citation type="journal article" date="2012" name="BMC Genomics">
        <title>Comparative genomics of bacteria in the genus Providencia isolated from wild Drosophila melanogaster.</title>
        <authorList>
            <person name="Galac M.R."/>
            <person name="Lazzaro B.P."/>
        </authorList>
    </citation>
    <scope>NUCLEOTIDE SEQUENCE [LARGE SCALE GENOMIC DNA]</scope>
    <source>
        <strain evidence="2 3">DSM 19967</strain>
    </source>
</reference>
<organism evidence="2 3">
    <name type="scientific">Providencia sneebia DSM 19967</name>
    <dbReference type="NCBI Taxonomy" id="1141660"/>
    <lineage>
        <taxon>Bacteria</taxon>
        <taxon>Pseudomonadati</taxon>
        <taxon>Pseudomonadota</taxon>
        <taxon>Gammaproteobacteria</taxon>
        <taxon>Enterobacterales</taxon>
        <taxon>Morganellaceae</taxon>
        <taxon>Providencia</taxon>
    </lineage>
</organism>
<comment type="caution">
    <text evidence="2">The sequence shown here is derived from an EMBL/GenBank/DDBJ whole genome shotgun (WGS) entry which is preliminary data.</text>
</comment>
<dbReference type="Pfam" id="PF13953">
    <property type="entry name" value="PapC_C"/>
    <property type="match status" value="1"/>
</dbReference>
<dbReference type="InterPro" id="IPR000015">
    <property type="entry name" value="Fimb_usher"/>
</dbReference>
<dbReference type="GO" id="GO:0015473">
    <property type="term" value="F:fimbrial usher porin activity"/>
    <property type="evidence" value="ECO:0007669"/>
    <property type="project" value="InterPro"/>
</dbReference>
<dbReference type="OrthoDB" id="6554712at2"/>
<proteinExistence type="predicted"/>
<protein>
    <submittedName>
        <fullName evidence="2">Fimbrial biogenesis outer membrane usher protein</fullName>
    </submittedName>
</protein>
<dbReference type="GO" id="GO:0009297">
    <property type="term" value="P:pilus assembly"/>
    <property type="evidence" value="ECO:0007669"/>
    <property type="project" value="InterPro"/>
</dbReference>
<dbReference type="Gene3D" id="2.60.40.3110">
    <property type="match status" value="1"/>
</dbReference>
<keyword evidence="3" id="KW-1185">Reference proteome</keyword>
<sequence length="612" mass="67734">MRSALIIGKSNTDGDLFESFGFRGIQLSSDDDMHAEDLVDLVPVIRGVANSNAQVSVRQNGFTIYQTFVAPGKFIINDLVPISSNSDFEVVIKEADGSTQSFIVPYTSSPLLQRVGNLKYALTAGRFNSIGDHHHNPEFMQSTLAWGFSPTITLYGGAQHSTKYTAGAVGASYNLGRLGTLSTNITVAKSHLYDGSHHIGQSLHLLYSNSVNASGTTFQLSGNRYSMNGFYTLGESALKEMKGWHHNLDLADEYGSAINGFADSSYNLHNIKKSKIKATISQNVGELGSLYISAIRQTYWNTSGMSDSLQVGFNGSVSRANYSLSYRYNKEHHDVKQNRESEQSIYLSVSMPIFERHHQNTIYANYNVGRSHNSDISHQIGLTGTALKAGNLSWDISKSYGRGQNSHSDFSLNYLGEYGSRYMGYSHGGNYRQINYGAEGSIILLGNKITFDQPISEDSTLLAAPNYFNEMGQLGIKEDISGNNSRPYTSVNRETHNRFKSLRKNNAIGFNNNSAYLMSNKEAVMQTSFQGEIGRRVLMRLTYNKHPVPYGAMVKTSGRSSIVGDNGEVYLLGMDDEGTIKVQWENNECWASYILPAKDNNQFMQRITAVCK</sequence>
<dbReference type="HOGENOM" id="CLU_009120_3_2_6"/>
<dbReference type="EMBL" id="AKKN01000005">
    <property type="protein sequence ID" value="EKT60068.1"/>
    <property type="molecule type" value="Genomic_DNA"/>
</dbReference>
<dbReference type="Gene3D" id="2.60.40.2070">
    <property type="match status" value="1"/>
</dbReference>
<dbReference type="GO" id="GO:0009279">
    <property type="term" value="C:cell outer membrane"/>
    <property type="evidence" value="ECO:0007669"/>
    <property type="project" value="TreeGrafter"/>
</dbReference>
<dbReference type="InterPro" id="IPR043142">
    <property type="entry name" value="PapC-like_C_sf"/>
</dbReference>
<dbReference type="AlphaFoldDB" id="K8WHL0"/>
<name>K8WHL0_9GAMM</name>
<dbReference type="PANTHER" id="PTHR30451:SF21">
    <property type="entry name" value="FIMBRIAL USHER DOMAIN-CONTAINING PROTEIN YDET-RELATED"/>
    <property type="match status" value="1"/>
</dbReference>
<gene>
    <name evidence="2" type="ORF">OO7_04519</name>
</gene>
<evidence type="ECO:0000259" key="1">
    <source>
        <dbReference type="Pfam" id="PF13953"/>
    </source>
</evidence>
<evidence type="ECO:0000313" key="3">
    <source>
        <dbReference type="Proteomes" id="UP000010290"/>
    </source>
</evidence>
<evidence type="ECO:0000313" key="2">
    <source>
        <dbReference type="EMBL" id="EKT60068.1"/>
    </source>
</evidence>
<dbReference type="Pfam" id="PF00577">
    <property type="entry name" value="Usher"/>
    <property type="match status" value="1"/>
</dbReference>
<dbReference type="PANTHER" id="PTHR30451">
    <property type="entry name" value="OUTER MEMBRANE USHER PROTEIN"/>
    <property type="match status" value="1"/>
</dbReference>
<dbReference type="PATRIC" id="fig|1141660.3.peg.916"/>
<dbReference type="Proteomes" id="UP000010290">
    <property type="component" value="Chromosome"/>
</dbReference>